<dbReference type="RefSeq" id="WP_166403820.1">
    <property type="nucleotide sequence ID" value="NZ_JAANHS010000011.1"/>
</dbReference>
<feature type="transmembrane region" description="Helical" evidence="1">
    <location>
        <begin position="31"/>
        <end position="49"/>
    </location>
</feature>
<keyword evidence="3" id="KW-1185">Reference proteome</keyword>
<evidence type="ECO:0000313" key="2">
    <source>
        <dbReference type="EMBL" id="NHB77800.1"/>
    </source>
</evidence>
<evidence type="ECO:0000256" key="1">
    <source>
        <dbReference type="SAM" id="Phobius"/>
    </source>
</evidence>
<protein>
    <submittedName>
        <fullName evidence="2">Uncharacterized protein</fullName>
    </submittedName>
</protein>
<keyword evidence="1" id="KW-0812">Transmembrane</keyword>
<dbReference type="Proteomes" id="UP001515660">
    <property type="component" value="Unassembled WGS sequence"/>
</dbReference>
<keyword evidence="1" id="KW-1133">Transmembrane helix</keyword>
<name>A0ABX0G944_9RHOB</name>
<comment type="caution">
    <text evidence="2">The sequence shown here is derived from an EMBL/GenBank/DDBJ whole genome shotgun (WGS) entry which is preliminary data.</text>
</comment>
<reference evidence="2 3" key="1">
    <citation type="journal article" date="2022" name="Microorganisms">
        <title>Genome Sequence and Characterization of a Xanthorhodopsin-Containing, Aerobic Anoxygenic Phototrophic Rhodobacter Species, Isolated from Mesophilic Conditions at Yellowstone National Park.</title>
        <authorList>
            <person name="Kyndt J.A."/>
            <person name="Robertson S."/>
            <person name="Shoffstall I.B."/>
            <person name="Ramaley R.F."/>
            <person name="Meyer T.E."/>
        </authorList>
    </citation>
    <scope>NUCLEOTIDE SEQUENCE [LARGE SCALE GENOMIC DNA]</scope>
    <source>
        <strain evidence="2 3">M37P</strain>
    </source>
</reference>
<sequence length="172" mass="18923">MALELIGAILAAATLGLLAWALRRWRPGLPRWFVPVMAAAGLIGATLVLEYSWYGRVAAELPPGIEVVRVEEEAMPLRPWTYLKPITMRFWALDQRKRMIHPQIGSLRIVPLLKFARWRPVESGLMAIDCAGGRQVLVVEGVEITEAGELTGAEWQAAPEGDALQAAACREG</sequence>
<dbReference type="EMBL" id="JAANHS010000011">
    <property type="protein sequence ID" value="NHB77800.1"/>
    <property type="molecule type" value="Genomic_DNA"/>
</dbReference>
<gene>
    <name evidence="2" type="ORF">G8O29_13840</name>
</gene>
<accession>A0ABX0G944</accession>
<proteinExistence type="predicted"/>
<evidence type="ECO:0000313" key="3">
    <source>
        <dbReference type="Proteomes" id="UP001515660"/>
    </source>
</evidence>
<organism evidence="2 3">
    <name type="scientific">Rhodobacter calidifons</name>
    <dbReference type="NCBI Taxonomy" id="2715277"/>
    <lineage>
        <taxon>Bacteria</taxon>
        <taxon>Pseudomonadati</taxon>
        <taxon>Pseudomonadota</taxon>
        <taxon>Alphaproteobacteria</taxon>
        <taxon>Rhodobacterales</taxon>
        <taxon>Rhodobacter group</taxon>
        <taxon>Rhodobacter</taxon>
    </lineage>
</organism>
<keyword evidence="1" id="KW-0472">Membrane</keyword>